<accession>A0A0A8ZZB4</accession>
<evidence type="ECO:0000313" key="1">
    <source>
        <dbReference type="EMBL" id="JAD40097.1"/>
    </source>
</evidence>
<proteinExistence type="predicted"/>
<reference evidence="1" key="2">
    <citation type="journal article" date="2015" name="Data Brief">
        <title>Shoot transcriptome of the giant reed, Arundo donax.</title>
        <authorList>
            <person name="Barrero R.A."/>
            <person name="Guerrero F.D."/>
            <person name="Moolhuijzen P."/>
            <person name="Goolsby J.A."/>
            <person name="Tidwell J."/>
            <person name="Bellgard S.E."/>
            <person name="Bellgard M.I."/>
        </authorList>
    </citation>
    <scope>NUCLEOTIDE SEQUENCE</scope>
    <source>
        <tissue evidence="1">Shoot tissue taken approximately 20 cm above the soil surface</tissue>
    </source>
</reference>
<sequence>MCVIEKIIELLQNKLCTYILSVR</sequence>
<organism evidence="1">
    <name type="scientific">Arundo donax</name>
    <name type="common">Giant reed</name>
    <name type="synonym">Donax arundinaceus</name>
    <dbReference type="NCBI Taxonomy" id="35708"/>
    <lineage>
        <taxon>Eukaryota</taxon>
        <taxon>Viridiplantae</taxon>
        <taxon>Streptophyta</taxon>
        <taxon>Embryophyta</taxon>
        <taxon>Tracheophyta</taxon>
        <taxon>Spermatophyta</taxon>
        <taxon>Magnoliopsida</taxon>
        <taxon>Liliopsida</taxon>
        <taxon>Poales</taxon>
        <taxon>Poaceae</taxon>
        <taxon>PACMAD clade</taxon>
        <taxon>Arundinoideae</taxon>
        <taxon>Arundineae</taxon>
        <taxon>Arundo</taxon>
    </lineage>
</organism>
<dbReference type="EMBL" id="GBRH01257798">
    <property type="protein sequence ID" value="JAD40097.1"/>
    <property type="molecule type" value="Transcribed_RNA"/>
</dbReference>
<dbReference type="AlphaFoldDB" id="A0A0A8ZZB4"/>
<name>A0A0A8ZZB4_ARUDO</name>
<protein>
    <submittedName>
        <fullName evidence="1">Uncharacterized protein</fullName>
    </submittedName>
</protein>
<reference evidence="1" key="1">
    <citation type="submission" date="2014-09" db="EMBL/GenBank/DDBJ databases">
        <authorList>
            <person name="Magalhaes I.L.F."/>
            <person name="Oliveira U."/>
            <person name="Santos F.R."/>
            <person name="Vidigal T.H.D.A."/>
            <person name="Brescovit A.D."/>
            <person name="Santos A.J."/>
        </authorList>
    </citation>
    <scope>NUCLEOTIDE SEQUENCE</scope>
    <source>
        <tissue evidence="1">Shoot tissue taken approximately 20 cm above the soil surface</tissue>
    </source>
</reference>